<dbReference type="AlphaFoldDB" id="A0A7Z0HWN2"/>
<keyword evidence="4" id="KW-1185">Reference proteome</keyword>
<sequence length="187" mass="20181">MVARHNAEPMTPSNASKPRPEVGPVVSSAHLAQSELPALSEVEFALTMANHAFQRWMVRCMEAAGGPALSPLEVLIVHLVHHRARPKTLADICLVLNIEDTHLANYAIRKLVGHGLVKQGRKGKEKTVSITEAGAALCTRYGEIREALVVRAARQMGHDPLDISRMAAMLRTLSGAYDQAARAAAAL</sequence>
<organism evidence="3 4">
    <name type="scientific">Rhabdonatronobacter sediminivivens</name>
    <dbReference type="NCBI Taxonomy" id="2743469"/>
    <lineage>
        <taxon>Bacteria</taxon>
        <taxon>Pseudomonadati</taxon>
        <taxon>Pseudomonadota</taxon>
        <taxon>Alphaproteobacteria</taxon>
        <taxon>Rhodobacterales</taxon>
        <taxon>Paracoccaceae</taxon>
        <taxon>Rhabdonatronobacter</taxon>
    </lineage>
</organism>
<protein>
    <submittedName>
        <fullName evidence="3">Winged helix DNA-binding protein</fullName>
    </submittedName>
</protein>
<dbReference type="GO" id="GO:0003677">
    <property type="term" value="F:DNA binding"/>
    <property type="evidence" value="ECO:0007669"/>
    <property type="project" value="UniProtKB-KW"/>
</dbReference>
<name>A0A7Z0HWN2_9RHOB</name>
<dbReference type="Proteomes" id="UP000529417">
    <property type="component" value="Unassembled WGS sequence"/>
</dbReference>
<reference evidence="3 4" key="1">
    <citation type="journal article" date="2000" name="Arch. Microbiol.">
        <title>Rhodobaca bogoriensis gen. nov. and sp. nov., an alkaliphilic purple nonsulfur bacterium from African Rift Valley soda lakes.</title>
        <authorList>
            <person name="Milford A.D."/>
            <person name="Achenbach L.A."/>
            <person name="Jung D.O."/>
            <person name="Madigan M.T."/>
        </authorList>
    </citation>
    <scope>NUCLEOTIDE SEQUENCE [LARGE SCALE GENOMIC DNA]</scope>
    <source>
        <strain evidence="3 4">2376</strain>
    </source>
</reference>
<evidence type="ECO:0000256" key="1">
    <source>
        <dbReference type="SAM" id="MobiDB-lite"/>
    </source>
</evidence>
<proteinExistence type="predicted"/>
<dbReference type="PIRSF" id="PIRSF036158">
    <property type="entry name" value="UCP036158_MarR"/>
    <property type="match status" value="1"/>
</dbReference>
<dbReference type="InterPro" id="IPR000835">
    <property type="entry name" value="HTH_MarR-typ"/>
</dbReference>
<evidence type="ECO:0000313" key="4">
    <source>
        <dbReference type="Proteomes" id="UP000529417"/>
    </source>
</evidence>
<dbReference type="Pfam" id="PF13463">
    <property type="entry name" value="HTH_27"/>
    <property type="match status" value="1"/>
</dbReference>
<feature type="domain" description="HTH marR-type" evidence="2">
    <location>
        <begin position="69"/>
        <end position="134"/>
    </location>
</feature>
<dbReference type="SUPFAM" id="SSF46785">
    <property type="entry name" value="Winged helix' DNA-binding domain"/>
    <property type="match status" value="1"/>
</dbReference>
<keyword evidence="3" id="KW-0238">DNA-binding</keyword>
<gene>
    <name evidence="3" type="ORF">HUK65_01750</name>
</gene>
<comment type="caution">
    <text evidence="3">The sequence shown here is derived from an EMBL/GenBank/DDBJ whole genome shotgun (WGS) entry which is preliminary data.</text>
</comment>
<evidence type="ECO:0000313" key="3">
    <source>
        <dbReference type="EMBL" id="NYS23700.1"/>
    </source>
</evidence>
<dbReference type="EMBL" id="JACBXS010000002">
    <property type="protein sequence ID" value="NYS23700.1"/>
    <property type="molecule type" value="Genomic_DNA"/>
</dbReference>
<dbReference type="InterPro" id="IPR036388">
    <property type="entry name" value="WH-like_DNA-bd_sf"/>
</dbReference>
<dbReference type="InterPro" id="IPR036390">
    <property type="entry name" value="WH_DNA-bd_sf"/>
</dbReference>
<evidence type="ECO:0000259" key="2">
    <source>
        <dbReference type="Pfam" id="PF13463"/>
    </source>
</evidence>
<feature type="region of interest" description="Disordered" evidence="1">
    <location>
        <begin position="1"/>
        <end position="26"/>
    </location>
</feature>
<dbReference type="InterPro" id="IPR014601">
    <property type="entry name" value="Trans_reg_MarR_HTH"/>
</dbReference>
<dbReference type="Gene3D" id="1.10.10.10">
    <property type="entry name" value="Winged helix-like DNA-binding domain superfamily/Winged helix DNA-binding domain"/>
    <property type="match status" value="1"/>
</dbReference>
<accession>A0A7Z0HWN2</accession>
<dbReference type="GO" id="GO:0003700">
    <property type="term" value="F:DNA-binding transcription factor activity"/>
    <property type="evidence" value="ECO:0007669"/>
    <property type="project" value="InterPro"/>
</dbReference>